<evidence type="ECO:0000256" key="7">
    <source>
        <dbReference type="ARBA" id="ARBA00022576"/>
    </source>
</evidence>
<keyword evidence="9 15" id="KW-0808">Transferase</keyword>
<dbReference type="FunFam" id="3.20.10.10:FF:000002">
    <property type="entry name" value="D-alanine aminotransferase"/>
    <property type="match status" value="1"/>
</dbReference>
<dbReference type="RefSeq" id="WP_104724760.1">
    <property type="nucleotide sequence ID" value="NZ_FZNE01000006.1"/>
</dbReference>
<evidence type="ECO:0000256" key="2">
    <source>
        <dbReference type="ARBA" id="ARBA00003109"/>
    </source>
</evidence>
<comment type="catalytic activity">
    <reaction evidence="13 15">
        <text>L-isoleucine + 2-oxoglutarate = (S)-3-methyl-2-oxopentanoate + L-glutamate</text>
        <dbReference type="Rhea" id="RHEA:24801"/>
        <dbReference type="ChEBI" id="CHEBI:16810"/>
        <dbReference type="ChEBI" id="CHEBI:29985"/>
        <dbReference type="ChEBI" id="CHEBI:35146"/>
        <dbReference type="ChEBI" id="CHEBI:58045"/>
        <dbReference type="EC" id="2.6.1.42"/>
    </reaction>
</comment>
<evidence type="ECO:0000256" key="5">
    <source>
        <dbReference type="ARBA" id="ARBA00005072"/>
    </source>
</evidence>
<dbReference type="Gene3D" id="3.20.10.10">
    <property type="entry name" value="D-amino Acid Aminotransferase, subunit A, domain 2"/>
    <property type="match status" value="1"/>
</dbReference>
<name>A0A3D8ITL2_9HELI</name>
<comment type="catalytic activity">
    <reaction evidence="12 15">
        <text>L-valine + 2-oxoglutarate = 3-methyl-2-oxobutanoate + L-glutamate</text>
        <dbReference type="Rhea" id="RHEA:24813"/>
        <dbReference type="ChEBI" id="CHEBI:11851"/>
        <dbReference type="ChEBI" id="CHEBI:16810"/>
        <dbReference type="ChEBI" id="CHEBI:29985"/>
        <dbReference type="ChEBI" id="CHEBI:57762"/>
        <dbReference type="EC" id="2.6.1.42"/>
    </reaction>
</comment>
<dbReference type="EMBL" id="NXLU01000008">
    <property type="protein sequence ID" value="RDU68629.1"/>
    <property type="molecule type" value="Genomic_DNA"/>
</dbReference>
<evidence type="ECO:0000313" key="17">
    <source>
        <dbReference type="Proteomes" id="UP000257067"/>
    </source>
</evidence>
<dbReference type="NCBIfam" id="NF005146">
    <property type="entry name" value="PRK06606.1"/>
    <property type="match status" value="1"/>
</dbReference>
<comment type="pathway">
    <text evidence="5 15">Amino-acid biosynthesis; L-leucine biosynthesis; L-leucine from 3-methyl-2-oxobutanoate: step 4/4.</text>
</comment>
<gene>
    <name evidence="15" type="primary">ilvE</name>
    <name evidence="16" type="ORF">CQA62_05870</name>
</gene>
<evidence type="ECO:0000256" key="12">
    <source>
        <dbReference type="ARBA" id="ARBA00048212"/>
    </source>
</evidence>
<evidence type="ECO:0000256" key="6">
    <source>
        <dbReference type="ARBA" id="ARBA00009320"/>
    </source>
</evidence>
<dbReference type="Pfam" id="PF01063">
    <property type="entry name" value="Aminotran_4"/>
    <property type="match status" value="1"/>
</dbReference>
<comment type="caution">
    <text evidence="16">The sequence shown here is derived from an EMBL/GenBank/DDBJ whole genome shotgun (WGS) entry which is preliminary data.</text>
</comment>
<dbReference type="InterPro" id="IPR005785">
    <property type="entry name" value="B_amino_transI"/>
</dbReference>
<keyword evidence="17" id="KW-1185">Reference proteome</keyword>
<evidence type="ECO:0000256" key="13">
    <source>
        <dbReference type="ARBA" id="ARBA00048798"/>
    </source>
</evidence>
<dbReference type="CDD" id="cd01557">
    <property type="entry name" value="BCAT_beta_family"/>
    <property type="match status" value="1"/>
</dbReference>
<dbReference type="InterPro" id="IPR033939">
    <property type="entry name" value="BCAT_family"/>
</dbReference>
<evidence type="ECO:0000256" key="1">
    <source>
        <dbReference type="ARBA" id="ARBA00001933"/>
    </source>
</evidence>
<dbReference type="InterPro" id="IPR001544">
    <property type="entry name" value="Aminotrans_IV"/>
</dbReference>
<comment type="similarity">
    <text evidence="6 15">Belongs to the class-IV pyridoxal-phosphate-dependent aminotransferase family.</text>
</comment>
<dbReference type="PANTHER" id="PTHR42743">
    <property type="entry name" value="AMINO-ACID AMINOTRANSFERASE"/>
    <property type="match status" value="1"/>
</dbReference>
<dbReference type="GO" id="GO:0004084">
    <property type="term" value="F:branched-chain-amino-acid transaminase activity"/>
    <property type="evidence" value="ECO:0007669"/>
    <property type="project" value="UniProtKB-EC"/>
</dbReference>
<evidence type="ECO:0000256" key="11">
    <source>
        <dbReference type="ARBA" id="ARBA00023304"/>
    </source>
</evidence>
<keyword evidence="10 15" id="KW-0663">Pyridoxal phosphate</keyword>
<evidence type="ECO:0000256" key="9">
    <source>
        <dbReference type="ARBA" id="ARBA00022679"/>
    </source>
</evidence>
<dbReference type="EC" id="2.6.1.42" evidence="15"/>
<dbReference type="GO" id="GO:0009098">
    <property type="term" value="P:L-leucine biosynthetic process"/>
    <property type="evidence" value="ECO:0007669"/>
    <property type="project" value="UniProtKB-UniPathway"/>
</dbReference>
<comment type="cofactor">
    <cofactor evidence="1 15">
        <name>pyridoxal 5'-phosphate</name>
        <dbReference type="ChEBI" id="CHEBI:597326"/>
    </cofactor>
</comment>
<comment type="pathway">
    <text evidence="4 15">Amino-acid biosynthesis; L-valine biosynthesis; L-valine from pyruvate: step 4/4.</text>
</comment>
<dbReference type="Gene3D" id="3.30.470.10">
    <property type="match status" value="1"/>
</dbReference>
<evidence type="ECO:0000256" key="8">
    <source>
        <dbReference type="ARBA" id="ARBA00022605"/>
    </source>
</evidence>
<keyword evidence="11 15" id="KW-0100">Branched-chain amino acid biosynthesis</keyword>
<dbReference type="GO" id="GO:0009097">
    <property type="term" value="P:isoleucine biosynthetic process"/>
    <property type="evidence" value="ECO:0007669"/>
    <property type="project" value="UniProtKB-UniPathway"/>
</dbReference>
<keyword evidence="8 15" id="KW-0028">Amino-acid biosynthesis</keyword>
<dbReference type="OrthoDB" id="9804984at2"/>
<organism evidence="16 17">
    <name type="scientific">Helicobacter cholecystus</name>
    <dbReference type="NCBI Taxonomy" id="45498"/>
    <lineage>
        <taxon>Bacteria</taxon>
        <taxon>Pseudomonadati</taxon>
        <taxon>Campylobacterota</taxon>
        <taxon>Epsilonproteobacteria</taxon>
        <taxon>Campylobacterales</taxon>
        <taxon>Helicobacteraceae</taxon>
        <taxon>Helicobacter</taxon>
    </lineage>
</organism>
<dbReference type="InterPro" id="IPR036038">
    <property type="entry name" value="Aminotransferase-like"/>
</dbReference>
<comment type="function">
    <text evidence="2 15">Acts on leucine, isoleucine and valine.</text>
</comment>
<sequence>MNESQWIWKDGELVAWKDATTHVLSHTLHYGNSVFEGVRAYPTKRGLAIFRLKDHTQRLLDSAKIVAIDCPFDADELNNAQIDILNANAFDGKISVYLRPLIYLGYGSMGIAHWNAPVHVIVACWEWGNYLGGDSLEQGIRVKTSSFRRNSINSSLSKAKVAANYLNSQMARYEAHMCGFQECLLLDESGMVAEGSGECIFIVKNDVLITPPWDNTLKSITQESVMALAKSEGIEVRQRHITRDEIYSADEAFFVGTAAEIVPINELDFRKIGKQRHITPYLQDKFFALVHGEDERFSHYLTYIKE</sequence>
<dbReference type="AlphaFoldDB" id="A0A3D8ITL2"/>
<comment type="pathway">
    <text evidence="3 15">Amino-acid biosynthesis; L-isoleucine biosynthesis; L-isoleucine from 2-oxobutanoate: step 4/4.</text>
</comment>
<dbReference type="PANTHER" id="PTHR42743:SF11">
    <property type="entry name" value="AMINODEOXYCHORISMATE LYASE"/>
    <property type="match status" value="1"/>
</dbReference>
<comment type="catalytic activity">
    <reaction evidence="14 15">
        <text>L-leucine + 2-oxoglutarate = 4-methyl-2-oxopentanoate + L-glutamate</text>
        <dbReference type="Rhea" id="RHEA:18321"/>
        <dbReference type="ChEBI" id="CHEBI:16810"/>
        <dbReference type="ChEBI" id="CHEBI:17865"/>
        <dbReference type="ChEBI" id="CHEBI:29985"/>
        <dbReference type="ChEBI" id="CHEBI:57427"/>
        <dbReference type="EC" id="2.6.1.42"/>
    </reaction>
</comment>
<dbReference type="GO" id="GO:0009099">
    <property type="term" value="P:L-valine biosynthetic process"/>
    <property type="evidence" value="ECO:0007669"/>
    <property type="project" value="UniProtKB-UniPathway"/>
</dbReference>
<proteinExistence type="inferred from homology"/>
<keyword evidence="7 15" id="KW-0032">Aminotransferase</keyword>
<dbReference type="UniPathway" id="UPA00048">
    <property type="reaction ID" value="UER00073"/>
</dbReference>
<evidence type="ECO:0000256" key="10">
    <source>
        <dbReference type="ARBA" id="ARBA00022898"/>
    </source>
</evidence>
<dbReference type="InterPro" id="IPR050571">
    <property type="entry name" value="Class-IV_PLP-Dep_Aminotrnsfr"/>
</dbReference>
<reference evidence="16 17" key="1">
    <citation type="submission" date="2018-04" db="EMBL/GenBank/DDBJ databases">
        <title>Novel Campyloabacter and Helicobacter Species and Strains.</title>
        <authorList>
            <person name="Mannion A.J."/>
            <person name="Shen Z."/>
            <person name="Fox J.G."/>
        </authorList>
    </citation>
    <scope>NUCLEOTIDE SEQUENCE [LARGE SCALE GENOMIC DNA]</scope>
    <source>
        <strain evidence="16 17">ATCC 700242</strain>
    </source>
</reference>
<dbReference type="UniPathway" id="UPA00047">
    <property type="reaction ID" value="UER00058"/>
</dbReference>
<dbReference type="SUPFAM" id="SSF56752">
    <property type="entry name" value="D-aminoacid aminotransferase-like PLP-dependent enzymes"/>
    <property type="match status" value="1"/>
</dbReference>
<dbReference type="InterPro" id="IPR043131">
    <property type="entry name" value="BCAT-like_N"/>
</dbReference>
<dbReference type="InterPro" id="IPR043132">
    <property type="entry name" value="BCAT-like_C"/>
</dbReference>
<protein>
    <recommendedName>
        <fullName evidence="15">Branched-chain-amino-acid aminotransferase</fullName>
        <shortName evidence="15">BCAT</shortName>
        <ecNumber evidence="15">2.6.1.42</ecNumber>
    </recommendedName>
</protein>
<accession>A0A3D8ITL2</accession>
<evidence type="ECO:0000313" key="16">
    <source>
        <dbReference type="EMBL" id="RDU68629.1"/>
    </source>
</evidence>
<dbReference type="Proteomes" id="UP000257067">
    <property type="component" value="Unassembled WGS sequence"/>
</dbReference>
<evidence type="ECO:0000256" key="3">
    <source>
        <dbReference type="ARBA" id="ARBA00004824"/>
    </source>
</evidence>
<evidence type="ECO:0000256" key="14">
    <source>
        <dbReference type="ARBA" id="ARBA00049229"/>
    </source>
</evidence>
<dbReference type="GO" id="GO:0005829">
    <property type="term" value="C:cytosol"/>
    <property type="evidence" value="ECO:0007669"/>
    <property type="project" value="TreeGrafter"/>
</dbReference>
<evidence type="ECO:0000256" key="4">
    <source>
        <dbReference type="ARBA" id="ARBA00004931"/>
    </source>
</evidence>
<evidence type="ECO:0000256" key="15">
    <source>
        <dbReference type="RuleBase" id="RU364094"/>
    </source>
</evidence>
<dbReference type="NCBIfam" id="TIGR01122">
    <property type="entry name" value="ilvE_I"/>
    <property type="match status" value="1"/>
</dbReference>
<dbReference type="UniPathway" id="UPA00049">
    <property type="reaction ID" value="UER00062"/>
</dbReference>